<accession>A0A1D1WB81</accession>
<comment type="caution">
    <text evidence="3">The sequence shown here is derived from an EMBL/GenBank/DDBJ whole genome shotgun (WGS) entry which is preliminary data.</text>
</comment>
<proteinExistence type="predicted"/>
<evidence type="ECO:0000313" key="3">
    <source>
        <dbReference type="EMBL" id="GAV08779.1"/>
    </source>
</evidence>
<feature type="region of interest" description="Disordered" evidence="1">
    <location>
        <begin position="258"/>
        <end position="297"/>
    </location>
</feature>
<evidence type="ECO:0000256" key="2">
    <source>
        <dbReference type="SAM" id="SignalP"/>
    </source>
</evidence>
<evidence type="ECO:0000256" key="1">
    <source>
        <dbReference type="SAM" id="MobiDB-lite"/>
    </source>
</evidence>
<dbReference type="EMBL" id="BDGG01000019">
    <property type="protein sequence ID" value="GAV08779.1"/>
    <property type="molecule type" value="Genomic_DNA"/>
</dbReference>
<name>A0A1D1WB81_RAMVA</name>
<dbReference type="Proteomes" id="UP000186922">
    <property type="component" value="Unassembled WGS sequence"/>
</dbReference>
<feature type="chain" id="PRO_5008899345" evidence="2">
    <location>
        <begin position="21"/>
        <end position="491"/>
    </location>
</feature>
<feature type="signal peptide" evidence="2">
    <location>
        <begin position="1"/>
        <end position="20"/>
    </location>
</feature>
<dbReference type="AlphaFoldDB" id="A0A1D1WB81"/>
<protein>
    <submittedName>
        <fullName evidence="3">Uncharacterized protein</fullName>
    </submittedName>
</protein>
<reference evidence="3 4" key="1">
    <citation type="journal article" date="2016" name="Nat. Commun.">
        <title>Extremotolerant tardigrade genome and improved radiotolerance of human cultured cells by tardigrade-unique protein.</title>
        <authorList>
            <person name="Hashimoto T."/>
            <person name="Horikawa D.D."/>
            <person name="Saito Y."/>
            <person name="Kuwahara H."/>
            <person name="Kozuka-Hata H."/>
            <person name="Shin-I T."/>
            <person name="Minakuchi Y."/>
            <person name="Ohishi K."/>
            <person name="Motoyama A."/>
            <person name="Aizu T."/>
            <person name="Enomoto A."/>
            <person name="Kondo K."/>
            <person name="Tanaka S."/>
            <person name="Hara Y."/>
            <person name="Koshikawa S."/>
            <person name="Sagara H."/>
            <person name="Miura T."/>
            <person name="Yokobori S."/>
            <person name="Miyagawa K."/>
            <person name="Suzuki Y."/>
            <person name="Kubo T."/>
            <person name="Oyama M."/>
            <person name="Kohara Y."/>
            <person name="Fujiyama A."/>
            <person name="Arakawa K."/>
            <person name="Katayama T."/>
            <person name="Toyoda A."/>
            <person name="Kunieda T."/>
        </authorList>
    </citation>
    <scope>NUCLEOTIDE SEQUENCE [LARGE SCALE GENOMIC DNA]</scope>
    <source>
        <strain evidence="3 4">YOKOZUNA-1</strain>
    </source>
</reference>
<sequence>MIKICLEFFLVFLWTRHVCPAPMSPVEVKNTIMENLAVSADDKNITVVLHPPVIVPALSVPNEALGLTPAPTSATDVPHAPLAAEMFNGGVGTVNGSPVFLHPSAGTPTSSPKEIKDKDAQNINRSVMKAMEHLQNIGQQAQEGQMVPLIQQSMDGAMSAVNRTVDATNTNSSISVVVVPLVQNAFDLTEPGHTSVAQLAASHPIVLANKDGNHTTVHVVVKREDVPSSLLPLADHNAHGPLRSSDLLGAAAITAANITTTPPPKNDSLGVPLSNAHGPLSEADNPTPSPPTSSAAPLSTEKILVLVNPDTNSSSSIVAPTSVNETVANDIIPIITRTSSNESIPNMHSIELVDLVTQHKEPMESGSEILHARPFVKTSDSAQNSNLSILATSLVVASGPPIIHSSPEVRAGLLAQGTQPVHNPPEVDALTTTPDLQRLIASTLPSAPRVPLVVPQDSFPAKPLPPGTSSFLPVKGANENATSAMVRDLVA</sequence>
<dbReference type="OrthoDB" id="10625232at2759"/>
<organism evidence="3 4">
    <name type="scientific">Ramazzottius varieornatus</name>
    <name type="common">Water bear</name>
    <name type="synonym">Tardigrade</name>
    <dbReference type="NCBI Taxonomy" id="947166"/>
    <lineage>
        <taxon>Eukaryota</taxon>
        <taxon>Metazoa</taxon>
        <taxon>Ecdysozoa</taxon>
        <taxon>Tardigrada</taxon>
        <taxon>Eutardigrada</taxon>
        <taxon>Parachela</taxon>
        <taxon>Hypsibioidea</taxon>
        <taxon>Ramazzottiidae</taxon>
        <taxon>Ramazzottius</taxon>
    </lineage>
</organism>
<gene>
    <name evidence="3" type="primary">RvY_18424-1</name>
    <name evidence="3" type="synonym">RvY_18424.1</name>
    <name evidence="3" type="ORF">RvY_18424</name>
</gene>
<keyword evidence="2" id="KW-0732">Signal</keyword>
<evidence type="ECO:0000313" key="4">
    <source>
        <dbReference type="Proteomes" id="UP000186922"/>
    </source>
</evidence>
<keyword evidence="4" id="KW-1185">Reference proteome</keyword>